<dbReference type="GO" id="GO:0003677">
    <property type="term" value="F:DNA binding"/>
    <property type="evidence" value="ECO:0007669"/>
    <property type="project" value="UniProtKB-KW"/>
</dbReference>
<dbReference type="CDD" id="cd16961">
    <property type="entry name" value="RMtype1_S_TRD-CR_like"/>
    <property type="match status" value="1"/>
</dbReference>
<dbReference type="PANTHER" id="PTHR30408">
    <property type="entry name" value="TYPE-1 RESTRICTION ENZYME ECOKI SPECIFICITY PROTEIN"/>
    <property type="match status" value="1"/>
</dbReference>
<dbReference type="SUPFAM" id="SSF116734">
    <property type="entry name" value="DNA methylase specificity domain"/>
    <property type="match status" value="1"/>
</dbReference>
<dbReference type="PANTHER" id="PTHR30408:SF12">
    <property type="entry name" value="TYPE I RESTRICTION ENZYME MJAVIII SPECIFICITY SUBUNIT"/>
    <property type="match status" value="1"/>
</dbReference>
<organism evidence="5 6">
    <name type="scientific">Gimesia panareensis</name>
    <dbReference type="NCBI Taxonomy" id="2527978"/>
    <lineage>
        <taxon>Bacteria</taxon>
        <taxon>Pseudomonadati</taxon>
        <taxon>Planctomycetota</taxon>
        <taxon>Planctomycetia</taxon>
        <taxon>Planctomycetales</taxon>
        <taxon>Planctomycetaceae</taxon>
        <taxon>Gimesia</taxon>
    </lineage>
</organism>
<dbReference type="Proteomes" id="UP000315647">
    <property type="component" value="Chromosome"/>
</dbReference>
<gene>
    <name evidence="5" type="ORF">Enr10x_52390</name>
</gene>
<dbReference type="Pfam" id="PF01420">
    <property type="entry name" value="Methylase_S"/>
    <property type="match status" value="1"/>
</dbReference>
<comment type="similarity">
    <text evidence="1">Belongs to the type-I restriction system S methylase family.</text>
</comment>
<evidence type="ECO:0000256" key="3">
    <source>
        <dbReference type="ARBA" id="ARBA00023125"/>
    </source>
</evidence>
<feature type="domain" description="Type I restriction modification DNA specificity" evidence="4">
    <location>
        <begin position="58"/>
        <end position="170"/>
    </location>
</feature>
<accession>A0A517QE20</accession>
<keyword evidence="2" id="KW-0680">Restriction system</keyword>
<evidence type="ECO:0000256" key="2">
    <source>
        <dbReference type="ARBA" id="ARBA00022747"/>
    </source>
</evidence>
<evidence type="ECO:0000313" key="5">
    <source>
        <dbReference type="EMBL" id="QDT29882.1"/>
    </source>
</evidence>
<name>A0A517QE20_9PLAN</name>
<evidence type="ECO:0000259" key="4">
    <source>
        <dbReference type="Pfam" id="PF01420"/>
    </source>
</evidence>
<dbReference type="AlphaFoldDB" id="A0A517QE20"/>
<dbReference type="InterPro" id="IPR052021">
    <property type="entry name" value="Type-I_RS_S_subunit"/>
</dbReference>
<proteinExistence type="inferred from homology"/>
<sequence length="195" mass="21150">MSVRTEKIGNVAKVFAGMPTKSSDREEIGCWGNVLTVRSLTGTGIDLTQLEEHGVAGQSIDQYKLHPNDVILSARSTSLKTAIIPQELGDRLINSTLIGVRCLSELHPRLLIAWLEGPEGQAALEAVSQSGTHQMNITVAGLSKIEVPVPPLETQQKMVHLLEAADEAYTSAILAAGDRRRIAREVVFNSMKETK</sequence>
<reference evidence="5 6" key="1">
    <citation type="submission" date="2019-03" db="EMBL/GenBank/DDBJ databases">
        <title>Deep-cultivation of Planctomycetes and their phenomic and genomic characterization uncovers novel biology.</title>
        <authorList>
            <person name="Wiegand S."/>
            <person name="Jogler M."/>
            <person name="Boedeker C."/>
            <person name="Pinto D."/>
            <person name="Vollmers J."/>
            <person name="Rivas-Marin E."/>
            <person name="Kohn T."/>
            <person name="Peeters S.H."/>
            <person name="Heuer A."/>
            <person name="Rast P."/>
            <person name="Oberbeckmann S."/>
            <person name="Bunk B."/>
            <person name="Jeske O."/>
            <person name="Meyerdierks A."/>
            <person name="Storesund J.E."/>
            <person name="Kallscheuer N."/>
            <person name="Luecker S."/>
            <person name="Lage O.M."/>
            <person name="Pohl T."/>
            <person name="Merkel B.J."/>
            <person name="Hornburger P."/>
            <person name="Mueller R.-W."/>
            <person name="Bruemmer F."/>
            <person name="Labrenz M."/>
            <person name="Spormann A.M."/>
            <person name="Op den Camp H."/>
            <person name="Overmann J."/>
            <person name="Amann R."/>
            <person name="Jetten M.S.M."/>
            <person name="Mascher T."/>
            <person name="Medema M.H."/>
            <person name="Devos D.P."/>
            <person name="Kaster A.-K."/>
            <person name="Ovreas L."/>
            <person name="Rohde M."/>
            <person name="Galperin M.Y."/>
            <person name="Jogler C."/>
        </authorList>
    </citation>
    <scope>NUCLEOTIDE SEQUENCE [LARGE SCALE GENOMIC DNA]</scope>
    <source>
        <strain evidence="5 6">Enr10</strain>
    </source>
</reference>
<dbReference type="RefSeq" id="WP_145451788.1">
    <property type="nucleotide sequence ID" value="NZ_CP037421.1"/>
</dbReference>
<dbReference type="InterPro" id="IPR000055">
    <property type="entry name" value="Restrct_endonuc_typeI_TRD"/>
</dbReference>
<keyword evidence="6" id="KW-1185">Reference proteome</keyword>
<evidence type="ECO:0000256" key="1">
    <source>
        <dbReference type="ARBA" id="ARBA00010923"/>
    </source>
</evidence>
<dbReference type="Gene3D" id="3.90.220.20">
    <property type="entry name" value="DNA methylase specificity domains"/>
    <property type="match status" value="1"/>
</dbReference>
<keyword evidence="3" id="KW-0238">DNA-binding</keyword>
<protein>
    <submittedName>
        <fullName evidence="5">EcoKI restriction-modification system protein HsdS</fullName>
    </submittedName>
</protein>
<dbReference type="InterPro" id="IPR044946">
    <property type="entry name" value="Restrct_endonuc_typeI_TRD_sf"/>
</dbReference>
<dbReference type="GO" id="GO:0009307">
    <property type="term" value="P:DNA restriction-modification system"/>
    <property type="evidence" value="ECO:0007669"/>
    <property type="project" value="UniProtKB-KW"/>
</dbReference>
<dbReference type="EMBL" id="CP037421">
    <property type="protein sequence ID" value="QDT29882.1"/>
    <property type="molecule type" value="Genomic_DNA"/>
</dbReference>
<evidence type="ECO:0000313" key="6">
    <source>
        <dbReference type="Proteomes" id="UP000315647"/>
    </source>
</evidence>